<organism evidence="9 10">
    <name type="scientific">Thlaspi arvense</name>
    <name type="common">Field penny-cress</name>
    <dbReference type="NCBI Taxonomy" id="13288"/>
    <lineage>
        <taxon>Eukaryota</taxon>
        <taxon>Viridiplantae</taxon>
        <taxon>Streptophyta</taxon>
        <taxon>Embryophyta</taxon>
        <taxon>Tracheophyta</taxon>
        <taxon>Spermatophyta</taxon>
        <taxon>Magnoliopsida</taxon>
        <taxon>eudicotyledons</taxon>
        <taxon>Gunneridae</taxon>
        <taxon>Pentapetalae</taxon>
        <taxon>rosids</taxon>
        <taxon>malvids</taxon>
        <taxon>Brassicales</taxon>
        <taxon>Brassicaceae</taxon>
        <taxon>Thlaspideae</taxon>
        <taxon>Thlaspi</taxon>
    </lineage>
</organism>
<feature type="chain" id="PRO_5043818477" description="Polygalacturonase" evidence="8">
    <location>
        <begin position="27"/>
        <end position="438"/>
    </location>
</feature>
<keyword evidence="5 7" id="KW-0326">Glycosidase</keyword>
<evidence type="ECO:0000256" key="1">
    <source>
        <dbReference type="ARBA" id="ARBA00008834"/>
    </source>
</evidence>
<feature type="signal peptide" evidence="8">
    <location>
        <begin position="1"/>
        <end position="26"/>
    </location>
</feature>
<gene>
    <name evidence="9" type="ORF">TAV2_LOCUS22610</name>
</gene>
<keyword evidence="2 7" id="KW-0378">Hydrolase</keyword>
<dbReference type="GO" id="GO:0046576">
    <property type="term" value="F:rhamnogalacturonan alpha-L-rhamnopyranosyl-(1-&gt;4)-alpha-D-galactopyranosyluronide lyase activity"/>
    <property type="evidence" value="ECO:0007669"/>
    <property type="project" value="UniProtKB-ARBA"/>
</dbReference>
<dbReference type="SUPFAM" id="SSF51126">
    <property type="entry name" value="Pectin lyase-like"/>
    <property type="match status" value="1"/>
</dbReference>
<dbReference type="Pfam" id="PF00295">
    <property type="entry name" value="Glyco_hydro_28"/>
    <property type="match status" value="1"/>
</dbReference>
<evidence type="ECO:0000256" key="8">
    <source>
        <dbReference type="SAM" id="SignalP"/>
    </source>
</evidence>
<dbReference type="GO" id="GO:0004650">
    <property type="term" value="F:polygalacturonase activity"/>
    <property type="evidence" value="ECO:0007669"/>
    <property type="project" value="InterPro"/>
</dbReference>
<name>A0AAU9T5B7_THLAR</name>
<keyword evidence="10" id="KW-1185">Reference proteome</keyword>
<dbReference type="GO" id="GO:0005975">
    <property type="term" value="P:carbohydrate metabolic process"/>
    <property type="evidence" value="ECO:0007669"/>
    <property type="project" value="InterPro"/>
</dbReference>
<keyword evidence="3" id="KW-1015">Disulfide bond</keyword>
<feature type="active site" evidence="6">
    <location>
        <position position="247"/>
    </location>
</feature>
<dbReference type="PANTHER" id="PTHR31736">
    <property type="match status" value="1"/>
</dbReference>
<evidence type="ECO:0008006" key="11">
    <source>
        <dbReference type="Google" id="ProtNLM"/>
    </source>
</evidence>
<dbReference type="PANTHER" id="PTHR31736:SF19">
    <property type="entry name" value="PECTIN LYASE SUPERFAMILY PROTEIN-RELATED"/>
    <property type="match status" value="1"/>
</dbReference>
<evidence type="ECO:0000313" key="9">
    <source>
        <dbReference type="EMBL" id="CAH2077236.1"/>
    </source>
</evidence>
<evidence type="ECO:0000256" key="3">
    <source>
        <dbReference type="ARBA" id="ARBA00023157"/>
    </source>
</evidence>
<evidence type="ECO:0000256" key="4">
    <source>
        <dbReference type="ARBA" id="ARBA00023180"/>
    </source>
</evidence>
<proteinExistence type="inferred from homology"/>
<protein>
    <recommendedName>
        <fullName evidence="11">Polygalacturonase</fullName>
    </recommendedName>
</protein>
<dbReference type="InterPro" id="IPR011050">
    <property type="entry name" value="Pectin_lyase_fold/virulence"/>
</dbReference>
<evidence type="ECO:0000256" key="6">
    <source>
        <dbReference type="PROSITE-ProRule" id="PRU10052"/>
    </source>
</evidence>
<dbReference type="EMBL" id="OU466863">
    <property type="protein sequence ID" value="CAH2077236.1"/>
    <property type="molecule type" value="Genomic_DNA"/>
</dbReference>
<keyword evidence="4" id="KW-0325">Glycoprotein</keyword>
<evidence type="ECO:0000313" key="10">
    <source>
        <dbReference type="Proteomes" id="UP000836841"/>
    </source>
</evidence>
<reference evidence="9 10" key="1">
    <citation type="submission" date="2022-03" db="EMBL/GenBank/DDBJ databases">
        <authorList>
            <person name="Nunn A."/>
            <person name="Chopra R."/>
            <person name="Nunn A."/>
            <person name="Contreras Garrido A."/>
        </authorList>
    </citation>
    <scope>NUCLEOTIDE SEQUENCE [LARGE SCALE GENOMIC DNA]</scope>
</reference>
<evidence type="ECO:0000256" key="7">
    <source>
        <dbReference type="RuleBase" id="RU361169"/>
    </source>
</evidence>
<dbReference type="InterPro" id="IPR006626">
    <property type="entry name" value="PbH1"/>
</dbReference>
<dbReference type="PROSITE" id="PS00502">
    <property type="entry name" value="POLYGALACTURONASE"/>
    <property type="match status" value="1"/>
</dbReference>
<comment type="similarity">
    <text evidence="1 7">Belongs to the glycosyl hydrolase 28 family.</text>
</comment>
<keyword evidence="8" id="KW-0732">Signal</keyword>
<dbReference type="SMART" id="SM00710">
    <property type="entry name" value="PbH1"/>
    <property type="match status" value="6"/>
</dbReference>
<accession>A0AAU9T5B7</accession>
<sequence length="438" mass="47925">MKIKMAFELLFWVVLIASFCLQYGDGRMTLSITDFLSDSDNTNADHSQAFQDAWKALCKAKGGKEAPSLIIHANETYTVRPQLFQGPCVSRNLHIRIDGTIEAPKTVREWGSQRSEYWLCFERVTGLVLDGSGLLNPHGAAWWSSVAANSRPEAMRFSGCKDIIYNGLTQLDSPKIHIAISGCINATLSNLHLIAPANSPNTDGIDISFSHNIRILSSSIKTGDDCVAIRGGSYDINVTRVTCGPGHGISIGSLGREGATDTVQNVNVRHCTFTGTQNGARIKTWDGGRGFAKNILYEDITLINAQFPIIIDQHYCNGGHCTTATAVKVSDVTFRYFKGTCADAIAIKLDCDQKVGCDNIVMEHINITSSAPKTPLSAYCQFANVIRRFVNIPIRCGSHKLLQPLAPYSDQPPSPYPQPQPPAPHAQSSMFSSFLYFM</sequence>
<evidence type="ECO:0000256" key="5">
    <source>
        <dbReference type="ARBA" id="ARBA00023295"/>
    </source>
</evidence>
<evidence type="ECO:0000256" key="2">
    <source>
        <dbReference type="ARBA" id="ARBA00022801"/>
    </source>
</evidence>
<dbReference type="InterPro" id="IPR012334">
    <property type="entry name" value="Pectin_lyas_fold"/>
</dbReference>
<dbReference type="Proteomes" id="UP000836841">
    <property type="component" value="Chromosome 7"/>
</dbReference>
<dbReference type="InterPro" id="IPR000743">
    <property type="entry name" value="Glyco_hydro_28"/>
</dbReference>
<dbReference type="Gene3D" id="2.160.20.10">
    <property type="entry name" value="Single-stranded right-handed beta-helix, Pectin lyase-like"/>
    <property type="match status" value="1"/>
</dbReference>
<dbReference type="AlphaFoldDB" id="A0AAU9T5B7"/>